<dbReference type="OrthoDB" id="5419659at2"/>
<dbReference type="STRING" id="643648.Slip_1996"/>
<organism evidence="2 3">
    <name type="scientific">Syntrophothermus lipocalidus (strain DSM 12680 / TGB-C1)</name>
    <dbReference type="NCBI Taxonomy" id="643648"/>
    <lineage>
        <taxon>Bacteria</taxon>
        <taxon>Bacillati</taxon>
        <taxon>Bacillota</taxon>
        <taxon>Clostridia</taxon>
        <taxon>Eubacteriales</taxon>
        <taxon>Syntrophomonadaceae</taxon>
        <taxon>Syntrophothermus</taxon>
    </lineage>
</organism>
<dbReference type="InterPro" id="IPR031807">
    <property type="entry name" value="HicB-like"/>
</dbReference>
<protein>
    <recommendedName>
        <fullName evidence="1">HicB-like antitoxin of toxin-antitoxin system domain-containing protein</fullName>
    </recommendedName>
</protein>
<dbReference type="PANTHER" id="PTHR34504:SF2">
    <property type="entry name" value="UPF0150 PROTEIN SSL0259"/>
    <property type="match status" value="1"/>
</dbReference>
<dbReference type="RefSeq" id="WP_013176147.1">
    <property type="nucleotide sequence ID" value="NC_014220.1"/>
</dbReference>
<reference evidence="2 3" key="2">
    <citation type="journal article" date="2010" name="Stand. Genomic Sci.">
        <title>Complete genome sequence of Syntrophothermus lipocalidus type strain (TGB-C1).</title>
        <authorList>
            <person name="Djao O.D."/>
            <person name="Zhang X."/>
            <person name="Lucas S."/>
            <person name="Lapidus A."/>
            <person name="Del Rio T.G."/>
            <person name="Nolan M."/>
            <person name="Tice H."/>
            <person name="Cheng J.F."/>
            <person name="Han C."/>
            <person name="Tapia R."/>
            <person name="Goodwin L."/>
            <person name="Pitluck S."/>
            <person name="Liolios K."/>
            <person name="Ivanova N."/>
            <person name="Mavromatis K."/>
            <person name="Mikhailova N."/>
            <person name="Ovchinnikova G."/>
            <person name="Pati A."/>
            <person name="Brambilla E."/>
            <person name="Chen A."/>
            <person name="Palaniappan K."/>
            <person name="Land M."/>
            <person name="Hauser L."/>
            <person name="Chang Y.J."/>
            <person name="Jeffries C.D."/>
            <person name="Rohde M."/>
            <person name="Sikorski J."/>
            <person name="Spring S."/>
            <person name="Goker M."/>
            <person name="Detter J.C."/>
            <person name="Woyke T."/>
            <person name="Bristow J."/>
            <person name="Eisen J.A."/>
            <person name="Markowitz V."/>
            <person name="Hugenholtz P."/>
            <person name="Kyrpides N.C."/>
            <person name="Klenk H.P."/>
        </authorList>
    </citation>
    <scope>NUCLEOTIDE SEQUENCE [LARGE SCALE GENOMIC DNA]</scope>
    <source>
        <strain evidence="3">DSM 12680 / TGB-C1</strain>
    </source>
</reference>
<name>D7CPW7_SYNLT</name>
<dbReference type="InterPro" id="IPR035069">
    <property type="entry name" value="TTHA1013/TTHA0281-like"/>
</dbReference>
<sequence>MLYRYKVILEWDEEGKGYVVSVPALPGCFTQGNIVEEALERAKEAIAGHLEALAQEGLPLPTKDVEIAEVQVEIAS</sequence>
<accession>D7CPW7</accession>
<dbReference type="EMBL" id="CP002048">
    <property type="protein sequence ID" value="ADI02745.1"/>
    <property type="molecule type" value="Genomic_DNA"/>
</dbReference>
<dbReference type="Pfam" id="PF15919">
    <property type="entry name" value="HicB_lk_antitox"/>
    <property type="match status" value="1"/>
</dbReference>
<dbReference type="SUPFAM" id="SSF143100">
    <property type="entry name" value="TTHA1013/TTHA0281-like"/>
    <property type="match status" value="1"/>
</dbReference>
<reference evidence="3" key="1">
    <citation type="journal article" date="2010" name="Stand. Genomic Sci.">
        <title>Complete genome sequence of Syntrophothermus lipocalidus type strain (TGB-C1T).</title>
        <authorList>
            <consortium name="US DOE Joint Genome Institute (JGI-PGF)"/>
            <person name="Djao O."/>
            <person name="Zhang X."/>
            <person name="Lucas S."/>
            <person name="Lapidus A."/>
            <person name="Glavina Del Rio T."/>
            <person name="Nolan M."/>
            <person name="Tice H."/>
            <person name="Cheng J."/>
            <person name="Han C."/>
            <person name="Tapia R."/>
            <person name="Goodwin L."/>
            <person name="Pitluck S."/>
            <person name="Liolios K."/>
            <person name="Ivanova N."/>
            <person name="Mavromatis K."/>
            <person name="Mikhailova N."/>
            <person name="Ovchinnikova G."/>
            <person name="Pati A."/>
            <person name="Brambilla E."/>
            <person name="Chen A."/>
            <person name="Palaniappan K."/>
            <person name="Land M."/>
            <person name="Hauser L."/>
            <person name="Chang Y."/>
            <person name="Jeffries C."/>
            <person name="Rohde M."/>
            <person name="Sikorski J."/>
            <person name="Spring S."/>
            <person name="Goker M."/>
            <person name="Detter J."/>
            <person name="Woyke T."/>
            <person name="Bristow J."/>
            <person name="Eisen J."/>
            <person name="Markowitz V."/>
            <person name="Hugenholtz P."/>
            <person name="Kyrpides N."/>
            <person name="Klenk H."/>
        </authorList>
    </citation>
    <scope>NUCLEOTIDE SEQUENCE [LARGE SCALE GENOMIC DNA]</scope>
    <source>
        <strain evidence="3">DSM 12680 / TGB-C1</strain>
    </source>
</reference>
<gene>
    <name evidence="2" type="ordered locus">Slip_1996</name>
</gene>
<dbReference type="HOGENOM" id="CLU_114047_2_2_9"/>
<feature type="domain" description="HicB-like antitoxin of toxin-antitoxin system" evidence="1">
    <location>
        <begin position="5"/>
        <end position="70"/>
    </location>
</feature>
<dbReference type="KEGG" id="slp:Slip_1996"/>
<dbReference type="AlphaFoldDB" id="D7CPW7"/>
<evidence type="ECO:0000259" key="1">
    <source>
        <dbReference type="Pfam" id="PF15919"/>
    </source>
</evidence>
<evidence type="ECO:0000313" key="2">
    <source>
        <dbReference type="EMBL" id="ADI02745.1"/>
    </source>
</evidence>
<proteinExistence type="predicted"/>
<keyword evidence="3" id="KW-1185">Reference proteome</keyword>
<dbReference type="PANTHER" id="PTHR34504">
    <property type="entry name" value="ANTITOXIN HICB"/>
    <property type="match status" value="1"/>
</dbReference>
<evidence type="ECO:0000313" key="3">
    <source>
        <dbReference type="Proteomes" id="UP000000378"/>
    </source>
</evidence>
<dbReference type="eggNOG" id="COG1598">
    <property type="taxonomic scope" value="Bacteria"/>
</dbReference>
<dbReference type="InterPro" id="IPR051404">
    <property type="entry name" value="TA_system_antitoxin"/>
</dbReference>
<dbReference type="Proteomes" id="UP000000378">
    <property type="component" value="Chromosome"/>
</dbReference>
<dbReference type="Gene3D" id="3.30.160.250">
    <property type="match status" value="1"/>
</dbReference>